<dbReference type="NCBIfam" id="TIGR01169">
    <property type="entry name" value="rplA_bact"/>
    <property type="match status" value="1"/>
</dbReference>
<dbReference type="GO" id="GO:0000049">
    <property type="term" value="F:tRNA binding"/>
    <property type="evidence" value="ECO:0007669"/>
    <property type="project" value="UniProtKB-KW"/>
</dbReference>
<dbReference type="InterPro" id="IPR023673">
    <property type="entry name" value="Ribosomal_uL1_CS"/>
</dbReference>
<dbReference type="GO" id="GO:0019843">
    <property type="term" value="F:rRNA binding"/>
    <property type="evidence" value="ECO:0007669"/>
    <property type="project" value="UniProtKB-UniRule"/>
</dbReference>
<dbReference type="GO" id="GO:0006412">
    <property type="term" value="P:translation"/>
    <property type="evidence" value="ECO:0007669"/>
    <property type="project" value="UniProtKB-UniRule"/>
</dbReference>
<keyword evidence="9" id="KW-0820">tRNA-binding</keyword>
<organism evidence="11">
    <name type="scientific">uncultured marine bacterium HF10_12C08</name>
    <dbReference type="NCBI Taxonomy" id="415444"/>
    <lineage>
        <taxon>Bacteria</taxon>
        <taxon>environmental samples</taxon>
    </lineage>
</organism>
<dbReference type="GO" id="GO:0015934">
    <property type="term" value="C:large ribosomal subunit"/>
    <property type="evidence" value="ECO:0007669"/>
    <property type="project" value="InterPro"/>
</dbReference>
<evidence type="ECO:0000256" key="10">
    <source>
        <dbReference type="RuleBase" id="RU000659"/>
    </source>
</evidence>
<dbReference type="InterPro" id="IPR023674">
    <property type="entry name" value="Ribosomal_uL1-like"/>
</dbReference>
<keyword evidence="5 9" id="KW-0694">RNA-binding</keyword>
<dbReference type="PANTHER" id="PTHR36427">
    <property type="entry name" value="54S RIBOSOMAL PROTEIN L1, MITOCHONDRIAL"/>
    <property type="match status" value="1"/>
</dbReference>
<reference evidence="11" key="1">
    <citation type="journal article" date="2007" name="Environ. Microbiol.">
        <title>Proteorhodopsin photosystem gene clusters exhibit co-evolutionary trends and shared ancestry among diverse marine microbial phyla.</title>
        <authorList>
            <person name="McCarren J."/>
            <person name="Delong E.F."/>
        </authorList>
    </citation>
    <scope>NUCLEOTIDE SEQUENCE</scope>
</reference>
<comment type="function">
    <text evidence="9">Protein L1 is also a translational repressor protein, it controls the translation of the L11 operon by binding to its mRNA.</text>
</comment>
<dbReference type="PROSITE" id="PS01199">
    <property type="entry name" value="RIBOSOMAL_L1"/>
    <property type="match status" value="1"/>
</dbReference>
<dbReference type="Gene3D" id="3.30.190.20">
    <property type="match status" value="1"/>
</dbReference>
<dbReference type="FunFam" id="3.40.50.790:FF:000001">
    <property type="entry name" value="50S ribosomal protein L1"/>
    <property type="match status" value="1"/>
</dbReference>
<evidence type="ECO:0000256" key="2">
    <source>
        <dbReference type="ARBA" id="ARBA00022491"/>
    </source>
</evidence>
<keyword evidence="7 9" id="KW-0687">Ribonucleoprotein</keyword>
<keyword evidence="6 9" id="KW-0689">Ribosomal protein</keyword>
<dbReference type="PANTHER" id="PTHR36427:SF3">
    <property type="entry name" value="LARGE RIBOSOMAL SUBUNIT PROTEIN UL1M"/>
    <property type="match status" value="1"/>
</dbReference>
<comment type="function">
    <text evidence="9">Binds directly to 23S rRNA. The L1 stalk is quite mobile in the ribosome, and is involved in E site tRNA release.</text>
</comment>
<gene>
    <name evidence="9" type="primary">rplA</name>
    <name evidence="11" type="ORF">ALOHA_HF1012C08.0005</name>
</gene>
<dbReference type="AlphaFoldDB" id="A4GJK6"/>
<evidence type="ECO:0000256" key="1">
    <source>
        <dbReference type="ARBA" id="ARBA00010531"/>
    </source>
</evidence>
<dbReference type="InterPro" id="IPR028364">
    <property type="entry name" value="Ribosomal_uL1/biogenesis"/>
</dbReference>
<dbReference type="InterPro" id="IPR002143">
    <property type="entry name" value="Ribosomal_uL1"/>
</dbReference>
<accession>A4GJK6</accession>
<keyword evidence="2 9" id="KW-0678">Repressor</keyword>
<evidence type="ECO:0000256" key="6">
    <source>
        <dbReference type="ARBA" id="ARBA00022980"/>
    </source>
</evidence>
<dbReference type="HAMAP" id="MF_01318_B">
    <property type="entry name" value="Ribosomal_uL1_B"/>
    <property type="match status" value="1"/>
</dbReference>
<dbReference type="InterPro" id="IPR005878">
    <property type="entry name" value="Ribosom_uL1_bac-type"/>
</dbReference>
<dbReference type="EMBL" id="EF107102">
    <property type="protein sequence ID" value="ABL97301.1"/>
    <property type="molecule type" value="Genomic_DNA"/>
</dbReference>
<evidence type="ECO:0000313" key="11">
    <source>
        <dbReference type="EMBL" id="ABL97301.1"/>
    </source>
</evidence>
<dbReference type="InterPro" id="IPR016095">
    <property type="entry name" value="Ribosomal_uL1_3-a/b-sand"/>
</dbReference>
<keyword evidence="4 9" id="KW-0810">Translation regulation</keyword>
<dbReference type="SUPFAM" id="SSF56808">
    <property type="entry name" value="Ribosomal protein L1"/>
    <property type="match status" value="1"/>
</dbReference>
<name>A4GJK6_9BACT</name>
<dbReference type="CDD" id="cd00403">
    <property type="entry name" value="Ribosomal_L1"/>
    <property type="match status" value="1"/>
</dbReference>
<keyword evidence="3 9" id="KW-0699">rRNA-binding</keyword>
<evidence type="ECO:0000256" key="4">
    <source>
        <dbReference type="ARBA" id="ARBA00022845"/>
    </source>
</evidence>
<evidence type="ECO:0000256" key="5">
    <source>
        <dbReference type="ARBA" id="ARBA00022884"/>
    </source>
</evidence>
<dbReference type="PIRSF" id="PIRSF002155">
    <property type="entry name" value="Ribosomal_L1"/>
    <property type="match status" value="1"/>
</dbReference>
<comment type="subunit">
    <text evidence="9">Part of the 50S ribosomal subunit.</text>
</comment>
<comment type="similarity">
    <text evidence="1 9 10">Belongs to the universal ribosomal protein uL1 family.</text>
</comment>
<dbReference type="GO" id="GO:0006417">
    <property type="term" value="P:regulation of translation"/>
    <property type="evidence" value="ECO:0007669"/>
    <property type="project" value="UniProtKB-KW"/>
</dbReference>
<evidence type="ECO:0000256" key="7">
    <source>
        <dbReference type="ARBA" id="ARBA00023274"/>
    </source>
</evidence>
<sequence length="227" mass="24803">MGKRLKNIISENDFSKSYSVEEAVDMAIKTATTKFNETIDICMNLNIDPKNGEQNVRGKIKLPKSLGKNVKVCVFASDDKQQEAKDAGADIVGSDELVEKVDNGFVDFDRCISTPDMMSKVGKLGKVLGPRNLMPNPKLGSVTNDLKQAIEDAKSGELEFKNSDTLIQAGIAKSDFEKNDVINNIKFFYETISKERPSGIKGDFVKKVSISPTMGPGININLDSFGA</sequence>
<evidence type="ECO:0000256" key="8">
    <source>
        <dbReference type="ARBA" id="ARBA00035241"/>
    </source>
</evidence>
<dbReference type="Pfam" id="PF00687">
    <property type="entry name" value="Ribosomal_L1"/>
    <property type="match status" value="1"/>
</dbReference>
<dbReference type="Gene3D" id="3.40.50.790">
    <property type="match status" value="1"/>
</dbReference>
<evidence type="ECO:0000256" key="9">
    <source>
        <dbReference type="HAMAP-Rule" id="MF_01318"/>
    </source>
</evidence>
<proteinExistence type="inferred from homology"/>
<dbReference type="GO" id="GO:0003735">
    <property type="term" value="F:structural constituent of ribosome"/>
    <property type="evidence" value="ECO:0007669"/>
    <property type="project" value="InterPro"/>
</dbReference>
<evidence type="ECO:0000256" key="3">
    <source>
        <dbReference type="ARBA" id="ARBA00022730"/>
    </source>
</evidence>
<protein>
    <recommendedName>
        <fullName evidence="8 9">Large ribosomal subunit protein uL1</fullName>
    </recommendedName>
</protein>